<dbReference type="Gene3D" id="3.30.1360.170">
    <property type="match status" value="1"/>
</dbReference>
<dbReference type="RefSeq" id="WP_249303959.1">
    <property type="nucleotide sequence ID" value="NZ_JACRSW010000016.1"/>
</dbReference>
<dbReference type="EMBL" id="JACRSW010000016">
    <property type="protein sequence ID" value="MBC8557052.1"/>
    <property type="molecule type" value="Genomic_DNA"/>
</dbReference>
<dbReference type="SUPFAM" id="SSF69796">
    <property type="entry name" value="Thymidylate synthase-complementing protein Thy1"/>
    <property type="match status" value="1"/>
</dbReference>
<evidence type="ECO:0000313" key="1">
    <source>
        <dbReference type="EMBL" id="MBC8557052.1"/>
    </source>
</evidence>
<dbReference type="Pfam" id="PF02511">
    <property type="entry name" value="Thy1"/>
    <property type="match status" value="1"/>
</dbReference>
<evidence type="ECO:0000313" key="2">
    <source>
        <dbReference type="Proteomes" id="UP000637513"/>
    </source>
</evidence>
<gene>
    <name evidence="1" type="ORF">H8700_04950</name>
</gene>
<organism evidence="1 2">
    <name type="scientific">Jutongia hominis</name>
    <dbReference type="NCBI Taxonomy" id="2763664"/>
    <lineage>
        <taxon>Bacteria</taxon>
        <taxon>Bacillati</taxon>
        <taxon>Bacillota</taxon>
        <taxon>Clostridia</taxon>
        <taxon>Lachnospirales</taxon>
        <taxon>Lachnospiraceae</taxon>
        <taxon>Jutongia</taxon>
    </lineage>
</organism>
<dbReference type="InterPro" id="IPR036098">
    <property type="entry name" value="Thymidylate_synthase_ThyX_sf"/>
</dbReference>
<reference evidence="1 2" key="1">
    <citation type="submission" date="2020-08" db="EMBL/GenBank/DDBJ databases">
        <title>Genome public.</title>
        <authorList>
            <person name="Liu C."/>
            <person name="Sun Q."/>
        </authorList>
    </citation>
    <scope>NUCLEOTIDE SEQUENCE [LARGE SCALE GENOMIC DNA]</scope>
    <source>
        <strain evidence="1 2">BX3</strain>
    </source>
</reference>
<protein>
    <submittedName>
        <fullName evidence="1">FAD-dependent thymidylate synthase</fullName>
    </submittedName>
</protein>
<sequence>MIKIETIAATKEINNMTAQQLNDEQTLMSGKFAGTCYAKEGYATIRTQPEEKAMKRALGTAKNGHHSVFQHGMINMEITCPKMIAMLLNSIGISNTSEKSARYTTMHPETKEESRLYQKWHDIFVTEITNKYGERLKEKEIDKLAYENARYMISVFCETTMVYSLPFRNIFYVMDFAKKMEAKLEHMEGGFNRRLCKEVGALYEAMLGVVGKANFHDIKNDYFRFLPVQATGEYDKNAEYYGDVYTSVFYASFAQVAQEQRHRTTRVKINFGGKDASEYGFFVPPILKGTGLEKEWLADMELIKEVYPQGTLVEVTEQGLFEDFVVKCKERMCGRAQLEIMLDTMHMIEKFEKNRQNLSKANQKRLESILEQDRPCARCGFDDFQCVEGCIWGKKEALTRLI</sequence>
<name>A0ABR7MTB1_9FIRM</name>
<comment type="caution">
    <text evidence="1">The sequence shown here is derived from an EMBL/GenBank/DDBJ whole genome shotgun (WGS) entry which is preliminary data.</text>
</comment>
<proteinExistence type="predicted"/>
<dbReference type="Proteomes" id="UP000637513">
    <property type="component" value="Unassembled WGS sequence"/>
</dbReference>
<dbReference type="InterPro" id="IPR003669">
    <property type="entry name" value="Thymidylate_synthase_ThyX"/>
</dbReference>
<keyword evidence="2" id="KW-1185">Reference proteome</keyword>
<accession>A0ABR7MTB1</accession>